<accession>A0A6I6E739</accession>
<evidence type="ECO:0000313" key="1">
    <source>
        <dbReference type="EMBL" id="QGU28240.1"/>
    </source>
</evidence>
<sequence length="279" mass="30875">MAWRTIELRLDRDSVAMGDDMSSHARVTTVARGTRLSTAIEQNTPEIRSRGWSWVVVVDGQVSAVWSVDEGVRLLVPDRALRRGPVEIHFRYFLQMDPAWLFDRLAGGARADREQLHREYAPIARERYVAELRRREREIDARLLSAECVEALRQLGADITLHADIACDFTHRGEAWAVRRADTMFQVFVGGGAPTASIRPHALGEAWLVGMLGASQRAAAGLPDLPAFDPQPGLELTRRGGRWMSQGATVVQVSSETAALVATLAFGRSIAQVRALLEV</sequence>
<dbReference type="RefSeq" id="WP_156242752.1">
    <property type="nucleotide sequence ID" value="NZ_BAAAZL010000004.1"/>
</dbReference>
<dbReference type="EMBL" id="CP032550">
    <property type="protein sequence ID" value="QGU28240.1"/>
    <property type="molecule type" value="Genomic_DNA"/>
</dbReference>
<dbReference type="Proteomes" id="UP000422989">
    <property type="component" value="Chromosome"/>
</dbReference>
<dbReference type="OrthoDB" id="5050566at2"/>
<protein>
    <submittedName>
        <fullName evidence="1">Uncharacterized protein</fullName>
    </submittedName>
</protein>
<proteinExistence type="predicted"/>
<organism evidence="1 2">
    <name type="scientific">Microbacterium oryzae</name>
    <dbReference type="NCBI Taxonomy" id="743009"/>
    <lineage>
        <taxon>Bacteria</taxon>
        <taxon>Bacillati</taxon>
        <taxon>Actinomycetota</taxon>
        <taxon>Actinomycetes</taxon>
        <taxon>Micrococcales</taxon>
        <taxon>Microbacteriaceae</taxon>
        <taxon>Microbacterium</taxon>
    </lineage>
</organism>
<evidence type="ECO:0000313" key="2">
    <source>
        <dbReference type="Proteomes" id="UP000422989"/>
    </source>
</evidence>
<dbReference type="AlphaFoldDB" id="A0A6I6E739"/>
<name>A0A6I6E739_9MICO</name>
<reference evidence="1 2" key="1">
    <citation type="submission" date="2018-09" db="EMBL/GenBank/DDBJ databases">
        <title>Whole genome sequencing of Microbacterium oryzae strain MB-10T.</title>
        <authorList>
            <person name="Das S.K."/>
        </authorList>
    </citation>
    <scope>NUCLEOTIDE SEQUENCE [LARGE SCALE GENOMIC DNA]</scope>
    <source>
        <strain evidence="1 2">MB-10</strain>
    </source>
</reference>
<keyword evidence="2" id="KW-1185">Reference proteome</keyword>
<gene>
    <name evidence="1" type="ORF">D7D94_11550</name>
</gene>
<dbReference type="KEGG" id="moj:D7D94_11550"/>